<dbReference type="PANTHER" id="PTHR34714">
    <property type="entry name" value="EGF-LIKE DOMAIN-CONTAINING PROTEIN"/>
    <property type="match status" value="1"/>
</dbReference>
<dbReference type="EMBL" id="JAAXOS010000003">
    <property type="protein sequence ID" value="NKY25885.1"/>
    <property type="molecule type" value="Genomic_DNA"/>
</dbReference>
<evidence type="ECO:0000313" key="3">
    <source>
        <dbReference type="Proteomes" id="UP000540698"/>
    </source>
</evidence>
<feature type="coiled-coil region" evidence="1">
    <location>
        <begin position="307"/>
        <end position="341"/>
    </location>
</feature>
<dbReference type="Proteomes" id="UP000540698">
    <property type="component" value="Unassembled WGS sequence"/>
</dbReference>
<protein>
    <submittedName>
        <fullName evidence="2">Uncharacterized protein</fullName>
    </submittedName>
</protein>
<evidence type="ECO:0000256" key="1">
    <source>
        <dbReference type="SAM" id="Coils"/>
    </source>
</evidence>
<sequence length="804" mass="87847">MNAVAAQSYDWRTLYGGIEAQGNVPCASATTIDATTAIFRAMYLDLSEVQTTLHNSGFDPVLLTLIADVVNVPAGISWQLQQTVLWIQARRIQSDEPFTVTLDYQNDHGARFVLFCDELAGSVQGQAVVASQQTIALPVIDAPPPSGGVLIKYVEGSGPVQSPLDRAHGVAALSAPDYFQQAMRTEFLFASLLYDTHPDLALRQLTWLKNWSGYNVELLGVLLRSSSLLTLLTAQLNAESDGTVFVPYLSRQIYTELAQAFVAEAEQYEADYQALSTQTVVTDNFIQLAKTLLANKTYETQYTTQLLAQAKSNFDNASAAVAAAQQRLTAAQDTAEETQIDFEEIGVPEWRREQILKAIIDLSTAVITFGVGIGAMFVGDPAAGAAAAGSAIEGAEAVEAAAEAGSQVANLAKGLKDCMDQLKKIAEALKKVYDLSKEIVDAVENFHDAEEYAAKLRDMDLDTGGADLTATYQWRIYQQNTDAMLADPVQKGIRYARELELAVDAVAIHGQELAAAQVAAVAAGQQYAAVSLQKQLAEQEQQQLQQYVDSLVRGEAPLAALMQQLYLRYLDTKSSLFTALQGYRASYFYWALAPSVVRPRILDNVGELDAGLANLTSITMDSATALEHFSPPPQILADKRFTIDNTNAPAVLAQFKKSGTARFEVPLDTDEFAGFGRVRLTRVRVWVENVTPRNGTSVNLQISTQGNYLDRYRGKTYQFTSKPLDLDFEYRISPKKNGPPDWTFDDGTYGYVEVDGALDHEVSYAYFEPTPFAGWDIMLNPSAIDVTNATSITMQFSGSIIHDA</sequence>
<comment type="caution">
    <text evidence="2">The sequence shown here is derived from an EMBL/GenBank/DDBJ whole genome shotgun (WGS) entry which is preliminary data.</text>
</comment>
<keyword evidence="1" id="KW-0175">Coiled coil</keyword>
<reference evidence="2 3" key="1">
    <citation type="submission" date="2020-04" db="EMBL/GenBank/DDBJ databases">
        <title>MicrobeNet Type strains.</title>
        <authorList>
            <person name="Nicholson A.C."/>
        </authorList>
    </citation>
    <scope>NUCLEOTIDE SEQUENCE [LARGE SCALE GENOMIC DNA]</scope>
    <source>
        <strain evidence="2 3">DSM 44956</strain>
    </source>
</reference>
<dbReference type="RefSeq" id="WP_062970005.1">
    <property type="nucleotide sequence ID" value="NZ_JAAXOS010000003.1"/>
</dbReference>
<gene>
    <name evidence="2" type="ORF">HGB38_06540</name>
</gene>
<dbReference type="AlphaFoldDB" id="A0A7X6R217"/>
<accession>A0A7X6R217</accession>
<name>A0A7X6R217_9NOCA</name>
<organism evidence="2 3">
    <name type="scientific">Nocardia gamkensis</name>
    <dbReference type="NCBI Taxonomy" id="352869"/>
    <lineage>
        <taxon>Bacteria</taxon>
        <taxon>Bacillati</taxon>
        <taxon>Actinomycetota</taxon>
        <taxon>Actinomycetes</taxon>
        <taxon>Mycobacteriales</taxon>
        <taxon>Nocardiaceae</taxon>
        <taxon>Nocardia</taxon>
    </lineage>
</organism>
<proteinExistence type="predicted"/>
<evidence type="ECO:0000313" key="2">
    <source>
        <dbReference type="EMBL" id="NKY25885.1"/>
    </source>
</evidence>
<dbReference type="PANTHER" id="PTHR34714:SF2">
    <property type="entry name" value="EGF-LIKE DOMAIN-CONTAINING PROTEIN"/>
    <property type="match status" value="1"/>
</dbReference>
<keyword evidence="3" id="KW-1185">Reference proteome</keyword>